<name>A0A915JIN3_ROMCU</name>
<dbReference type="Proteomes" id="UP000887565">
    <property type="component" value="Unplaced"/>
</dbReference>
<sequence>MELLLNSDRSKNDDKETKWSFIRGNFFAKECSHFVPQLGKCDENGCPLCFCGAVEADHYADVRSISARNAFWSEDDIVKMPTNAYGKLLFAGLDVEQKAKYLRLSDDSVLESTLKLFTDHWKLMENEPELLISLFGDGPEFNMATSLKKQIFNRGLIPAVEITKGWITTFGLNVGVAKAVGEAICEGQYYFGEGLKTKALVQCIGIVPWSAVRDTHALTCSGEEDDTNSKTYHRCYDVDPGILPGQPISLNPFHTHFLLVDDGRRNEHSNVAKFRAALEKKISTAKE</sequence>
<dbReference type="GO" id="GO:0005886">
    <property type="term" value="C:plasma membrane"/>
    <property type="evidence" value="ECO:0007669"/>
    <property type="project" value="TreeGrafter"/>
</dbReference>
<dbReference type="WBParaSite" id="nRc.2.0.1.t26014-RA">
    <property type="protein sequence ID" value="nRc.2.0.1.t26014-RA"/>
    <property type="gene ID" value="nRc.2.0.1.g26014"/>
</dbReference>
<evidence type="ECO:0000313" key="3">
    <source>
        <dbReference type="WBParaSite" id="nRc.2.0.1.t26014-RA"/>
    </source>
</evidence>
<proteinExistence type="predicted"/>
<feature type="domain" description="TRPM SLOG" evidence="1">
    <location>
        <begin position="99"/>
        <end position="286"/>
    </location>
</feature>
<dbReference type="OMA" id="REDHECI"/>
<dbReference type="AlphaFoldDB" id="A0A915JIN3"/>
<dbReference type="InterPro" id="IPR041491">
    <property type="entry name" value="TRPM_SLOG"/>
</dbReference>
<dbReference type="GO" id="GO:0099604">
    <property type="term" value="F:ligand-gated calcium channel activity"/>
    <property type="evidence" value="ECO:0007669"/>
    <property type="project" value="TreeGrafter"/>
</dbReference>
<dbReference type="InterPro" id="IPR050927">
    <property type="entry name" value="TRPM"/>
</dbReference>
<dbReference type="PANTHER" id="PTHR13800:SF12">
    <property type="entry name" value="TRANSIENT RECEPTOR POTENTIAL CATION CHANNEL SUBFAMILY M MEMBER-LIKE 2"/>
    <property type="match status" value="1"/>
</dbReference>
<dbReference type="PANTHER" id="PTHR13800">
    <property type="entry name" value="TRANSIENT RECEPTOR POTENTIAL CATION CHANNEL, SUBFAMILY M, MEMBER 6"/>
    <property type="match status" value="1"/>
</dbReference>
<reference evidence="3" key="1">
    <citation type="submission" date="2022-11" db="UniProtKB">
        <authorList>
            <consortium name="WormBaseParasite"/>
        </authorList>
    </citation>
    <scope>IDENTIFICATION</scope>
</reference>
<accession>A0A915JIN3</accession>
<dbReference type="Pfam" id="PF18139">
    <property type="entry name" value="LSDAT_euk"/>
    <property type="match status" value="1"/>
</dbReference>
<evidence type="ECO:0000313" key="2">
    <source>
        <dbReference type="Proteomes" id="UP000887565"/>
    </source>
</evidence>
<evidence type="ECO:0000259" key="1">
    <source>
        <dbReference type="Pfam" id="PF18139"/>
    </source>
</evidence>
<organism evidence="2 3">
    <name type="scientific">Romanomermis culicivorax</name>
    <name type="common">Nematode worm</name>
    <dbReference type="NCBI Taxonomy" id="13658"/>
    <lineage>
        <taxon>Eukaryota</taxon>
        <taxon>Metazoa</taxon>
        <taxon>Ecdysozoa</taxon>
        <taxon>Nematoda</taxon>
        <taxon>Enoplea</taxon>
        <taxon>Dorylaimia</taxon>
        <taxon>Mermithida</taxon>
        <taxon>Mermithoidea</taxon>
        <taxon>Mermithidae</taxon>
        <taxon>Romanomermis</taxon>
    </lineage>
</organism>
<keyword evidence="2" id="KW-1185">Reference proteome</keyword>
<protein>
    <submittedName>
        <fullName evidence="3">TRPM SLOG domain-containing protein</fullName>
    </submittedName>
</protein>